<protein>
    <submittedName>
        <fullName evidence="1">1940_t:CDS:1</fullName>
    </submittedName>
</protein>
<organism evidence="1 2">
    <name type="scientific">Cetraspora pellucida</name>
    <dbReference type="NCBI Taxonomy" id="1433469"/>
    <lineage>
        <taxon>Eukaryota</taxon>
        <taxon>Fungi</taxon>
        <taxon>Fungi incertae sedis</taxon>
        <taxon>Mucoromycota</taxon>
        <taxon>Glomeromycotina</taxon>
        <taxon>Glomeromycetes</taxon>
        <taxon>Diversisporales</taxon>
        <taxon>Gigasporaceae</taxon>
        <taxon>Cetraspora</taxon>
    </lineage>
</organism>
<dbReference type="Proteomes" id="UP000789366">
    <property type="component" value="Unassembled WGS sequence"/>
</dbReference>
<keyword evidence="2" id="KW-1185">Reference proteome</keyword>
<feature type="non-terminal residue" evidence="1">
    <location>
        <position position="1"/>
    </location>
</feature>
<gene>
    <name evidence="1" type="ORF">SPELUC_LOCUS15261</name>
</gene>
<reference evidence="1" key="1">
    <citation type="submission" date="2021-06" db="EMBL/GenBank/DDBJ databases">
        <authorList>
            <person name="Kallberg Y."/>
            <person name="Tangrot J."/>
            <person name="Rosling A."/>
        </authorList>
    </citation>
    <scope>NUCLEOTIDE SEQUENCE</scope>
    <source>
        <strain evidence="1">28 12/20/2015</strain>
    </source>
</reference>
<dbReference type="EMBL" id="CAJVPW010049345">
    <property type="protein sequence ID" value="CAG8762847.1"/>
    <property type="molecule type" value="Genomic_DNA"/>
</dbReference>
<accession>A0ACA9QRY7</accession>
<sequence length="190" mass="22191">AANSVVICFILSRFESLKEGTWKENPDEITKQLQAGKSGFVRFYLKNGAKIKKEQIPFIPDYNNNIQPQVKGRLLLYTRCVDPFLDYCQKLRQAEETSREGKIVAVRHLAILRLYNLYRLFDPQKIIAIRGDEIYVQGELPAKLNQALFHCQFINRLTVRGNTIFNHDNKELKAFTNNPQEREKLIRSFE</sequence>
<evidence type="ECO:0000313" key="1">
    <source>
        <dbReference type="EMBL" id="CAG8762847.1"/>
    </source>
</evidence>
<evidence type="ECO:0000313" key="2">
    <source>
        <dbReference type="Proteomes" id="UP000789366"/>
    </source>
</evidence>
<name>A0ACA9QRY7_9GLOM</name>
<proteinExistence type="predicted"/>
<comment type="caution">
    <text evidence="1">The sequence shown here is derived from an EMBL/GenBank/DDBJ whole genome shotgun (WGS) entry which is preliminary data.</text>
</comment>